<dbReference type="InterPro" id="IPR015813">
    <property type="entry name" value="Pyrv/PenolPyrv_kinase-like_dom"/>
</dbReference>
<evidence type="ECO:0008006" key="5">
    <source>
        <dbReference type="Google" id="ProtNLM"/>
    </source>
</evidence>
<comment type="catalytic activity">
    <reaction evidence="1">
        <text>(2S,3R)-3-hydroxybutane-1,2,3-tricarboxylate = pyruvate + succinate</text>
        <dbReference type="Rhea" id="RHEA:16809"/>
        <dbReference type="ChEBI" id="CHEBI:15361"/>
        <dbReference type="ChEBI" id="CHEBI:30031"/>
        <dbReference type="ChEBI" id="CHEBI:57429"/>
        <dbReference type="EC" id="4.1.3.30"/>
    </reaction>
</comment>
<dbReference type="PANTHER" id="PTHR42905">
    <property type="entry name" value="PHOSPHOENOLPYRUVATE CARBOXYLASE"/>
    <property type="match status" value="1"/>
</dbReference>
<dbReference type="CDD" id="cd00377">
    <property type="entry name" value="ICL_PEPM"/>
    <property type="match status" value="1"/>
</dbReference>
<dbReference type="GO" id="GO:0046421">
    <property type="term" value="F:methylisocitrate lyase activity"/>
    <property type="evidence" value="ECO:0007669"/>
    <property type="project" value="UniProtKB-EC"/>
</dbReference>
<accession>A0AAD4ENC5</accession>
<evidence type="ECO:0000256" key="2">
    <source>
        <dbReference type="ARBA" id="ARBA00061405"/>
    </source>
</evidence>
<comment type="similarity">
    <text evidence="2">Belongs to the isocitrate lyase/PEP mutase superfamily.</text>
</comment>
<evidence type="ECO:0000313" key="3">
    <source>
        <dbReference type="EMBL" id="KAG7284399.1"/>
    </source>
</evidence>
<dbReference type="InterPro" id="IPR039556">
    <property type="entry name" value="ICL/PEPM"/>
</dbReference>
<dbReference type="Gene3D" id="3.20.20.60">
    <property type="entry name" value="Phosphoenolpyruvate-binding domains"/>
    <property type="match status" value="1"/>
</dbReference>
<dbReference type="PANTHER" id="PTHR42905:SF2">
    <property type="entry name" value="PHOSPHOENOLPYRUVATE CARBOXYLASE FAMILY PROTEIN"/>
    <property type="match status" value="1"/>
</dbReference>
<reference evidence="3" key="1">
    <citation type="submission" date="2023-02" db="EMBL/GenBank/DDBJ databases">
        <authorList>
            <person name="Palmer J.M."/>
        </authorList>
    </citation>
    <scope>NUCLEOTIDE SEQUENCE</scope>
    <source>
        <strain evidence="3">FW57</strain>
    </source>
</reference>
<gene>
    <name evidence="3" type="ORF">NEMBOFW57_010772</name>
</gene>
<dbReference type="SUPFAM" id="SSF51621">
    <property type="entry name" value="Phosphoenolpyruvate/pyruvate domain"/>
    <property type="match status" value="1"/>
</dbReference>
<sequence length="308" mass="32992">MAEQADRISPVQKLRRLMNDSDKIILGPGVYDGLTARIALQAGFDCLYMTGAGTTMSRLGMPDLGVATLNDMRDHAGMIASLDRSVPLIADMDTGYGGPLMVGRAVEQYINAGVAGFHIEDQVVNKRCGHLKGKELVSETEWYARIRAAVNSRAKTGRDIVIVARTDALQSLGYEVALKRLKGALELGADAAFLEGVESKEQGRQICADLAPAPVMLNMVEGGVTPHFSSQEAKEHGFKFIVYPGLALGPVYQSVAAACKHLKETGDTGNVYQGTQGQGPKELFMVCGLKEAIEFDVAAGGELYKRGV</sequence>
<evidence type="ECO:0000256" key="1">
    <source>
        <dbReference type="ARBA" id="ARBA00001050"/>
    </source>
</evidence>
<proteinExistence type="inferred from homology"/>
<dbReference type="InterPro" id="IPR018523">
    <property type="entry name" value="Isocitrate_lyase_ph_CS"/>
</dbReference>
<dbReference type="EMBL" id="JAHCVI010000006">
    <property type="protein sequence ID" value="KAG7284399.1"/>
    <property type="molecule type" value="Genomic_DNA"/>
</dbReference>
<dbReference type="FunFam" id="3.20.20.60:FF:000009">
    <property type="entry name" value="2-methylisocitrate lyase"/>
    <property type="match status" value="1"/>
</dbReference>
<evidence type="ECO:0000313" key="4">
    <source>
        <dbReference type="Proteomes" id="UP001197093"/>
    </source>
</evidence>
<dbReference type="Pfam" id="PF13714">
    <property type="entry name" value="PEP_mutase"/>
    <property type="match status" value="1"/>
</dbReference>
<dbReference type="InterPro" id="IPR040442">
    <property type="entry name" value="Pyrv_kinase-like_dom_sf"/>
</dbReference>
<name>A0AAD4ENC5_9PEZI</name>
<organism evidence="3 4">
    <name type="scientific">Staphylotrichum longicolle</name>
    <dbReference type="NCBI Taxonomy" id="669026"/>
    <lineage>
        <taxon>Eukaryota</taxon>
        <taxon>Fungi</taxon>
        <taxon>Dikarya</taxon>
        <taxon>Ascomycota</taxon>
        <taxon>Pezizomycotina</taxon>
        <taxon>Sordariomycetes</taxon>
        <taxon>Sordariomycetidae</taxon>
        <taxon>Sordariales</taxon>
        <taxon>Chaetomiaceae</taxon>
        <taxon>Staphylotrichum</taxon>
    </lineage>
</organism>
<dbReference type="Proteomes" id="UP001197093">
    <property type="component" value="Unassembled WGS sequence"/>
</dbReference>
<comment type="caution">
    <text evidence="3">The sequence shown here is derived from an EMBL/GenBank/DDBJ whole genome shotgun (WGS) entry which is preliminary data.</text>
</comment>
<dbReference type="PROSITE" id="PS00161">
    <property type="entry name" value="ISOCITRATE_LYASE"/>
    <property type="match status" value="1"/>
</dbReference>
<keyword evidence="4" id="KW-1185">Reference proteome</keyword>
<dbReference type="AlphaFoldDB" id="A0AAD4ENC5"/>
<protein>
    <recommendedName>
        <fullName evidence="5">Carboxyphosphonoenolpyruvate phosphonomutase</fullName>
    </recommendedName>
</protein>